<protein>
    <submittedName>
        <fullName evidence="1">Uncharacterized protein</fullName>
    </submittedName>
</protein>
<accession>A0A139WX52</accession>
<name>A0A139WX52_9CYAN</name>
<evidence type="ECO:0000313" key="1">
    <source>
        <dbReference type="EMBL" id="KYC37006.1"/>
    </source>
</evidence>
<organism evidence="1 2">
    <name type="scientific">Scytonema hofmannii PCC 7110</name>
    <dbReference type="NCBI Taxonomy" id="128403"/>
    <lineage>
        <taxon>Bacteria</taxon>
        <taxon>Bacillati</taxon>
        <taxon>Cyanobacteriota</taxon>
        <taxon>Cyanophyceae</taxon>
        <taxon>Nostocales</taxon>
        <taxon>Scytonemataceae</taxon>
        <taxon>Scytonema</taxon>
    </lineage>
</organism>
<keyword evidence="2" id="KW-1185">Reference proteome</keyword>
<comment type="caution">
    <text evidence="1">The sequence shown here is derived from an EMBL/GenBank/DDBJ whole genome shotgun (WGS) entry which is preliminary data.</text>
</comment>
<dbReference type="Proteomes" id="UP000076925">
    <property type="component" value="Unassembled WGS sequence"/>
</dbReference>
<proteinExistence type="predicted"/>
<gene>
    <name evidence="1" type="ORF">WA1_46020</name>
</gene>
<dbReference type="EMBL" id="ANNX02000047">
    <property type="protein sequence ID" value="KYC37006.1"/>
    <property type="molecule type" value="Genomic_DNA"/>
</dbReference>
<dbReference type="STRING" id="128403.WA1_46020"/>
<dbReference type="AlphaFoldDB" id="A0A139WX52"/>
<dbReference type="OrthoDB" id="495571at2"/>
<evidence type="ECO:0000313" key="2">
    <source>
        <dbReference type="Proteomes" id="UP000076925"/>
    </source>
</evidence>
<sequence>MPLVTIPRRYVVSENEESLVLDLPESILVSWQRDYGKVAKAKGILQHQKEAMLAHLDTVREEWE</sequence>
<dbReference type="RefSeq" id="WP_017744276.1">
    <property type="nucleotide sequence ID" value="NZ_KQ976354.1"/>
</dbReference>
<reference evidence="1 2" key="1">
    <citation type="journal article" date="2013" name="Genome Biol. Evol.">
        <title>Genomes of Stigonematalean cyanobacteria (subsection V) and the evolution of oxygenic photosynthesis from prokaryotes to plastids.</title>
        <authorList>
            <person name="Dagan T."/>
            <person name="Roettger M."/>
            <person name="Stucken K."/>
            <person name="Landan G."/>
            <person name="Koch R."/>
            <person name="Major P."/>
            <person name="Gould S.B."/>
            <person name="Goremykin V.V."/>
            <person name="Rippka R."/>
            <person name="Tandeau de Marsac N."/>
            <person name="Gugger M."/>
            <person name="Lockhart P.J."/>
            <person name="Allen J.F."/>
            <person name="Brune I."/>
            <person name="Maus I."/>
            <person name="Puhler A."/>
            <person name="Martin W.F."/>
        </authorList>
    </citation>
    <scope>NUCLEOTIDE SEQUENCE [LARGE SCALE GENOMIC DNA]</scope>
    <source>
        <strain evidence="1 2">PCC 7110</strain>
    </source>
</reference>